<proteinExistence type="predicted"/>
<dbReference type="RefSeq" id="WP_147136847.1">
    <property type="nucleotide sequence ID" value="NZ_VOSC01000030.1"/>
</dbReference>
<evidence type="ECO:0000313" key="2">
    <source>
        <dbReference type="Proteomes" id="UP000321790"/>
    </source>
</evidence>
<reference evidence="2" key="1">
    <citation type="submission" date="2019-08" db="EMBL/GenBank/DDBJ databases">
        <title>Seonamhaeicola sediminis sp. nov., isolated from marine sediment.</title>
        <authorList>
            <person name="Cao W.R."/>
        </authorList>
    </citation>
    <scope>NUCLEOTIDE SEQUENCE [LARGE SCALE GENOMIC DNA]</scope>
    <source>
        <strain evidence="2">Gy8</strain>
    </source>
</reference>
<comment type="caution">
    <text evidence="1">The sequence shown here is derived from an EMBL/GenBank/DDBJ whole genome shotgun (WGS) entry which is preliminary data.</text>
</comment>
<name>A0A5C7AEF8_9FLAO</name>
<protein>
    <submittedName>
        <fullName evidence="1">HEAT repeat domain-containing protein</fullName>
    </submittedName>
</protein>
<keyword evidence="2" id="KW-1185">Reference proteome</keyword>
<dbReference type="Gene3D" id="1.25.10.10">
    <property type="entry name" value="Leucine-rich Repeat Variant"/>
    <property type="match status" value="1"/>
</dbReference>
<dbReference type="InterPro" id="IPR016024">
    <property type="entry name" value="ARM-type_fold"/>
</dbReference>
<organism evidence="1 2">
    <name type="scientific">Seonamhaeicola algicola</name>
    <dbReference type="NCBI Taxonomy" id="1719036"/>
    <lineage>
        <taxon>Bacteria</taxon>
        <taxon>Pseudomonadati</taxon>
        <taxon>Bacteroidota</taxon>
        <taxon>Flavobacteriia</taxon>
        <taxon>Flavobacteriales</taxon>
        <taxon>Flavobacteriaceae</taxon>
    </lineage>
</organism>
<dbReference type="AlphaFoldDB" id="A0A5C7AEF8"/>
<dbReference type="EMBL" id="VOSC01000030">
    <property type="protein sequence ID" value="TXE07116.1"/>
    <property type="molecule type" value="Genomic_DNA"/>
</dbReference>
<evidence type="ECO:0000313" key="1">
    <source>
        <dbReference type="EMBL" id="TXE07116.1"/>
    </source>
</evidence>
<dbReference type="InterPro" id="IPR011989">
    <property type="entry name" value="ARM-like"/>
</dbReference>
<dbReference type="OrthoDB" id="1448186at2"/>
<gene>
    <name evidence="1" type="ORF">FUA26_12895</name>
</gene>
<dbReference type="Proteomes" id="UP000321790">
    <property type="component" value="Unassembled WGS sequence"/>
</dbReference>
<sequence>MLHHITYYFFKLNIIQPKQKSIHVWQNKGYVNRLEFCLKKGNYKTRKLAAIALGCLGLKSSAPILLHAINDKVQNVSIAALNALENIAYNDNLMSLIIKKRFHWVKTQQEKKAKQEANRGKKNTIYRWERASKKSFDRVKELLKKPIG</sequence>
<accession>A0A5C7AEF8</accession>
<dbReference type="SUPFAM" id="SSF48371">
    <property type="entry name" value="ARM repeat"/>
    <property type="match status" value="1"/>
</dbReference>